<sequence>MWDVKCLVGSINGVLAVLVLSCNNAEHSALSTEDQQDVSKSTVNKLPITPRKKKPKASVLIVEDDTVRRSLRVKAQSRGFKNNSCPGRNCISSHTVETSSMERL</sequence>
<keyword evidence="1" id="KW-0732">Signal</keyword>
<name>A0A4U6U952_SETVI</name>
<evidence type="ECO:0000313" key="3">
    <source>
        <dbReference type="Proteomes" id="UP000298652"/>
    </source>
</evidence>
<evidence type="ECO:0000313" key="2">
    <source>
        <dbReference type="EMBL" id="TKW11632.1"/>
    </source>
</evidence>
<reference evidence="2" key="1">
    <citation type="submission" date="2019-03" db="EMBL/GenBank/DDBJ databases">
        <title>WGS assembly of Setaria viridis.</title>
        <authorList>
            <person name="Huang P."/>
            <person name="Jenkins J."/>
            <person name="Grimwood J."/>
            <person name="Barry K."/>
            <person name="Healey A."/>
            <person name="Mamidi S."/>
            <person name="Sreedasyam A."/>
            <person name="Shu S."/>
            <person name="Feldman M."/>
            <person name="Wu J."/>
            <person name="Yu Y."/>
            <person name="Chen C."/>
            <person name="Johnson J."/>
            <person name="Rokhsar D."/>
            <person name="Baxter I."/>
            <person name="Schmutz J."/>
            <person name="Brutnell T."/>
            <person name="Kellogg E."/>
        </authorList>
    </citation>
    <scope>NUCLEOTIDE SEQUENCE [LARGE SCALE GENOMIC DNA]</scope>
</reference>
<gene>
    <name evidence="2" type="ORF">SEVIR_6G244400v2</name>
</gene>
<proteinExistence type="predicted"/>
<keyword evidence="3" id="KW-1185">Reference proteome</keyword>
<dbReference type="PROSITE" id="PS51257">
    <property type="entry name" value="PROKAR_LIPOPROTEIN"/>
    <property type="match status" value="1"/>
</dbReference>
<protein>
    <recommendedName>
        <fullName evidence="4">Response regulatory domain-containing protein</fullName>
    </recommendedName>
</protein>
<dbReference type="EMBL" id="CM016557">
    <property type="protein sequence ID" value="TKW11632.1"/>
    <property type="molecule type" value="Genomic_DNA"/>
</dbReference>
<dbReference type="Gramene" id="TKW11632">
    <property type="protein sequence ID" value="TKW11632"/>
    <property type="gene ID" value="SEVIR_6G244400v2"/>
</dbReference>
<accession>A0A4U6U952</accession>
<evidence type="ECO:0008006" key="4">
    <source>
        <dbReference type="Google" id="ProtNLM"/>
    </source>
</evidence>
<feature type="signal peptide" evidence="1">
    <location>
        <begin position="1"/>
        <end position="16"/>
    </location>
</feature>
<evidence type="ECO:0000256" key="1">
    <source>
        <dbReference type="SAM" id="SignalP"/>
    </source>
</evidence>
<feature type="chain" id="PRO_5020988834" description="Response regulatory domain-containing protein" evidence="1">
    <location>
        <begin position="17"/>
        <end position="104"/>
    </location>
</feature>
<dbReference type="AlphaFoldDB" id="A0A4U6U952"/>
<dbReference type="Proteomes" id="UP000298652">
    <property type="component" value="Chromosome 6"/>
</dbReference>
<organism evidence="2 3">
    <name type="scientific">Setaria viridis</name>
    <name type="common">Green bristlegrass</name>
    <name type="synonym">Setaria italica subsp. viridis</name>
    <dbReference type="NCBI Taxonomy" id="4556"/>
    <lineage>
        <taxon>Eukaryota</taxon>
        <taxon>Viridiplantae</taxon>
        <taxon>Streptophyta</taxon>
        <taxon>Embryophyta</taxon>
        <taxon>Tracheophyta</taxon>
        <taxon>Spermatophyta</taxon>
        <taxon>Magnoliopsida</taxon>
        <taxon>Liliopsida</taxon>
        <taxon>Poales</taxon>
        <taxon>Poaceae</taxon>
        <taxon>PACMAD clade</taxon>
        <taxon>Panicoideae</taxon>
        <taxon>Panicodae</taxon>
        <taxon>Paniceae</taxon>
        <taxon>Cenchrinae</taxon>
        <taxon>Setaria</taxon>
    </lineage>
</organism>